<keyword evidence="4" id="KW-0633">Potassium transport</keyword>
<feature type="non-terminal residue" evidence="13">
    <location>
        <position position="216"/>
    </location>
</feature>
<reference evidence="14" key="1">
    <citation type="journal article" date="2014" name="Nat. Genet.">
        <title>Genome of the human hookworm Necator americanus.</title>
        <authorList>
            <person name="Tang Y.T."/>
            <person name="Gao X."/>
            <person name="Rosa B.A."/>
            <person name="Abubucker S."/>
            <person name="Hallsworth-Pepin K."/>
            <person name="Martin J."/>
            <person name="Tyagi R."/>
            <person name="Heizer E."/>
            <person name="Zhang X."/>
            <person name="Bhonagiri-Palsikar V."/>
            <person name="Minx P."/>
            <person name="Warren W.C."/>
            <person name="Wang Q."/>
            <person name="Zhan B."/>
            <person name="Hotez P.J."/>
            <person name="Sternberg P.W."/>
            <person name="Dougall A."/>
            <person name="Gaze S.T."/>
            <person name="Mulvenna J."/>
            <person name="Sotillo J."/>
            <person name="Ranganathan S."/>
            <person name="Rabelo E.M."/>
            <person name="Wilson R.K."/>
            <person name="Felgner P.L."/>
            <person name="Bethony J."/>
            <person name="Hawdon J.M."/>
            <person name="Gasser R.B."/>
            <person name="Loukas A."/>
            <person name="Mitreva M."/>
        </authorList>
    </citation>
    <scope>NUCLEOTIDE SEQUENCE [LARGE SCALE GENOMIC DNA]</scope>
</reference>
<keyword evidence="6" id="KW-0631">Potassium channel</keyword>
<evidence type="ECO:0000256" key="5">
    <source>
        <dbReference type="ARBA" id="ARBA00022692"/>
    </source>
</evidence>
<evidence type="ECO:0000256" key="3">
    <source>
        <dbReference type="ARBA" id="ARBA00022448"/>
    </source>
</evidence>
<evidence type="ECO:0000256" key="1">
    <source>
        <dbReference type="ARBA" id="ARBA00004127"/>
    </source>
</evidence>
<evidence type="ECO:0000256" key="10">
    <source>
        <dbReference type="ARBA" id="ARBA00023136"/>
    </source>
</evidence>
<keyword evidence="3" id="KW-0813">Transport</keyword>
<sequence length="216" mass="24796">MGFWPLFWEVDHDSLISAGGALQKLKMYPYFDIAHYLLMCESVRGDLGASSLPFSRRHPFSCWLSSMLMCFAGGLLACFMLGEPVITPFRKHDDILLASLVWYAVFYSPFDVVHKLISLKPMKVVVSITKEVQRTHKVVEIIKIFPCMINMVLSPGLSFLLDPTNGQFEDSKVSKNVLDLNTVIVNNKKYWKMLNFRRSNVTTTQITWHPIFSFTF</sequence>
<organism evidence="13 14">
    <name type="scientific">Necator americanus</name>
    <name type="common">Human hookworm</name>
    <dbReference type="NCBI Taxonomy" id="51031"/>
    <lineage>
        <taxon>Eukaryota</taxon>
        <taxon>Metazoa</taxon>
        <taxon>Ecdysozoa</taxon>
        <taxon>Nematoda</taxon>
        <taxon>Chromadorea</taxon>
        <taxon>Rhabditida</taxon>
        <taxon>Rhabditina</taxon>
        <taxon>Rhabditomorpha</taxon>
        <taxon>Strongyloidea</taxon>
        <taxon>Ancylostomatidae</taxon>
        <taxon>Bunostominae</taxon>
        <taxon>Necator</taxon>
    </lineage>
</organism>
<evidence type="ECO:0000256" key="8">
    <source>
        <dbReference type="ARBA" id="ARBA00022989"/>
    </source>
</evidence>
<dbReference type="GeneID" id="25346133"/>
<feature type="transmembrane region" description="Helical" evidence="12">
    <location>
        <begin position="60"/>
        <end position="82"/>
    </location>
</feature>
<accession>W2TY99</accession>
<protein>
    <submittedName>
        <fullName evidence="13">Uncharacterized protein</fullName>
    </submittedName>
</protein>
<gene>
    <name evidence="13" type="ORF">NECAME_06101</name>
</gene>
<name>W2TY99_NECAM</name>
<dbReference type="InterPro" id="IPR007866">
    <property type="entry name" value="TRIC_channel"/>
</dbReference>
<dbReference type="OrthoDB" id="195817at2759"/>
<keyword evidence="11" id="KW-0407">Ion channel</keyword>
<evidence type="ECO:0000256" key="9">
    <source>
        <dbReference type="ARBA" id="ARBA00023065"/>
    </source>
</evidence>
<evidence type="ECO:0000313" key="13">
    <source>
        <dbReference type="EMBL" id="ETN86026.1"/>
    </source>
</evidence>
<dbReference type="PANTHER" id="PTHR12454:SF18">
    <property type="entry name" value="TRIMERIC INTRACELLULAR CATION CHANNEL TYPE 1B.2"/>
    <property type="match status" value="1"/>
</dbReference>
<evidence type="ECO:0000256" key="12">
    <source>
        <dbReference type="SAM" id="Phobius"/>
    </source>
</evidence>
<proteinExistence type="inferred from homology"/>
<evidence type="ECO:0000256" key="7">
    <source>
        <dbReference type="ARBA" id="ARBA00022958"/>
    </source>
</evidence>
<feature type="transmembrane region" description="Helical" evidence="12">
    <location>
        <begin position="94"/>
        <end position="113"/>
    </location>
</feature>
<dbReference type="PANTHER" id="PTHR12454">
    <property type="entry name" value="TRIMERIC INTRACELLULAR CATION CHANNEL"/>
    <property type="match status" value="1"/>
</dbReference>
<keyword evidence="5 12" id="KW-0812">Transmembrane</keyword>
<dbReference type="GO" id="GO:0016020">
    <property type="term" value="C:membrane"/>
    <property type="evidence" value="ECO:0007669"/>
    <property type="project" value="InterPro"/>
</dbReference>
<keyword evidence="7" id="KW-0630">Potassium</keyword>
<evidence type="ECO:0000256" key="4">
    <source>
        <dbReference type="ARBA" id="ARBA00022538"/>
    </source>
</evidence>
<keyword evidence="8 12" id="KW-1133">Transmembrane helix</keyword>
<evidence type="ECO:0000313" key="14">
    <source>
        <dbReference type="Proteomes" id="UP000053676"/>
    </source>
</evidence>
<evidence type="ECO:0000256" key="11">
    <source>
        <dbReference type="ARBA" id="ARBA00023303"/>
    </source>
</evidence>
<keyword evidence="14" id="KW-1185">Reference proteome</keyword>
<dbReference type="GO" id="GO:0042802">
    <property type="term" value="F:identical protein binding"/>
    <property type="evidence" value="ECO:0007669"/>
    <property type="project" value="InterPro"/>
</dbReference>
<keyword evidence="9" id="KW-0406">Ion transport</keyword>
<comment type="subcellular location">
    <subcellularLocation>
        <location evidence="1">Endomembrane system</location>
        <topology evidence="1">Multi-pass membrane protein</topology>
    </subcellularLocation>
</comment>
<dbReference type="GO" id="GO:0005267">
    <property type="term" value="F:potassium channel activity"/>
    <property type="evidence" value="ECO:0007669"/>
    <property type="project" value="UniProtKB-KW"/>
</dbReference>
<evidence type="ECO:0000256" key="2">
    <source>
        <dbReference type="ARBA" id="ARBA00005766"/>
    </source>
</evidence>
<dbReference type="GO" id="GO:0012505">
    <property type="term" value="C:endomembrane system"/>
    <property type="evidence" value="ECO:0007669"/>
    <property type="project" value="UniProtKB-SubCell"/>
</dbReference>
<dbReference type="Pfam" id="PF05197">
    <property type="entry name" value="TRIC"/>
    <property type="match status" value="1"/>
</dbReference>
<keyword evidence="10 12" id="KW-0472">Membrane</keyword>
<comment type="similarity">
    <text evidence="2">Belongs to the TMEM38 family.</text>
</comment>
<evidence type="ECO:0000256" key="6">
    <source>
        <dbReference type="ARBA" id="ARBA00022826"/>
    </source>
</evidence>
<dbReference type="CTD" id="25346133"/>
<dbReference type="AlphaFoldDB" id="W2TY99"/>
<dbReference type="KEGG" id="nai:NECAME_06101"/>
<dbReference type="EMBL" id="KI657613">
    <property type="protein sequence ID" value="ETN86026.1"/>
    <property type="molecule type" value="Genomic_DNA"/>
</dbReference>
<dbReference type="Proteomes" id="UP000053676">
    <property type="component" value="Unassembled WGS sequence"/>
</dbReference>